<feature type="domain" description="DUF7344" evidence="1">
    <location>
        <begin position="19"/>
        <end position="91"/>
    </location>
</feature>
<dbReference type="RefSeq" id="WP_277524983.1">
    <property type="nucleotide sequence ID" value="NZ_JAMQOT010000014.1"/>
</dbReference>
<evidence type="ECO:0000313" key="2">
    <source>
        <dbReference type="EMBL" id="MDF9748354.1"/>
    </source>
</evidence>
<protein>
    <recommendedName>
        <fullName evidence="1">DUF7344 domain-containing protein</fullName>
    </recommendedName>
</protein>
<sequence>MGFGGCYPDKAPMIDRFMDTLSNSVRRETIHYFENHNSGKTSTVDEVVAHIEARVPDKDREELSLLLQHKHLPKLQSRGWLEFENRSDTIRYHGNELAQRWLEDVVEVFDE</sequence>
<dbReference type="InterPro" id="IPR055768">
    <property type="entry name" value="DUF7344"/>
</dbReference>
<proteinExistence type="predicted"/>
<accession>A0A9Q4L6W0</accession>
<evidence type="ECO:0000313" key="3">
    <source>
        <dbReference type="Proteomes" id="UP001154061"/>
    </source>
</evidence>
<dbReference type="Pfam" id="PF24035">
    <property type="entry name" value="DUF7344"/>
    <property type="match status" value="1"/>
</dbReference>
<gene>
    <name evidence="2" type="ORF">NDI89_22585</name>
</gene>
<comment type="caution">
    <text evidence="2">The sequence shown here is derived from an EMBL/GenBank/DDBJ whole genome shotgun (WGS) entry which is preliminary data.</text>
</comment>
<dbReference type="Proteomes" id="UP001154061">
    <property type="component" value="Unassembled WGS sequence"/>
</dbReference>
<name>A0A9Q4L6W0_9EURY</name>
<dbReference type="EMBL" id="JAMQOT010000014">
    <property type="protein sequence ID" value="MDF9748354.1"/>
    <property type="molecule type" value="Genomic_DNA"/>
</dbReference>
<keyword evidence="3" id="KW-1185">Reference proteome</keyword>
<reference evidence="2" key="1">
    <citation type="submission" date="2022-06" db="EMBL/GenBank/DDBJ databases">
        <title>Natrinema sp. a new haloarchaeum isolate from saline soil.</title>
        <authorList>
            <person name="Strakova D."/>
            <person name="Galisteo C."/>
            <person name="Sanchez-Porro C."/>
            <person name="Ventosa A."/>
        </authorList>
    </citation>
    <scope>NUCLEOTIDE SEQUENCE</scope>
    <source>
        <strain evidence="2">S1CR25-10</strain>
    </source>
</reference>
<evidence type="ECO:0000259" key="1">
    <source>
        <dbReference type="Pfam" id="PF24035"/>
    </source>
</evidence>
<organism evidence="2 3">
    <name type="scientific">Natrinema salsiterrestre</name>
    <dbReference type="NCBI Taxonomy" id="2950540"/>
    <lineage>
        <taxon>Archaea</taxon>
        <taxon>Methanobacteriati</taxon>
        <taxon>Methanobacteriota</taxon>
        <taxon>Stenosarchaea group</taxon>
        <taxon>Halobacteria</taxon>
        <taxon>Halobacteriales</taxon>
        <taxon>Natrialbaceae</taxon>
        <taxon>Natrinema</taxon>
    </lineage>
</organism>
<dbReference type="AlphaFoldDB" id="A0A9Q4L6W0"/>